<dbReference type="UniPathway" id="UPA00111">
    <property type="reaction ID" value="UER00527"/>
</dbReference>
<proteinExistence type="predicted"/>
<evidence type="ECO:0000313" key="2">
    <source>
        <dbReference type="Proteomes" id="UP000593563"/>
    </source>
</evidence>
<dbReference type="PANTHER" id="PTHR28626:SF3">
    <property type="entry name" value="SRR1-LIKE PROTEIN"/>
    <property type="match status" value="1"/>
</dbReference>
<dbReference type="EMBL" id="WRXP01000177">
    <property type="protein sequence ID" value="KAF1002939.1"/>
    <property type="molecule type" value="Genomic_DNA"/>
</dbReference>
<keyword evidence="2" id="KW-1185">Reference proteome</keyword>
<dbReference type="Proteomes" id="UP000593563">
    <property type="component" value="Unassembled WGS sequence"/>
</dbReference>
<dbReference type="AlphaFoldDB" id="A0A6L5BB28"/>
<dbReference type="GO" id="GO:0005634">
    <property type="term" value="C:nucleus"/>
    <property type="evidence" value="ECO:0007669"/>
    <property type="project" value="TreeGrafter"/>
</dbReference>
<dbReference type="SUPFAM" id="SSF109604">
    <property type="entry name" value="HD-domain/PDEase-like"/>
    <property type="match status" value="1"/>
</dbReference>
<sequence length="134" mass="15734">MENVQICMKTLEDSPFFQSFLTQIERPQLSDSILKVLGTESSMQMANWGIDMLERIILIGNTFTRYMHDWIFYASFNEKWEFIRNSKKEYILAALSFTKEFEIAGTTKHLTTEAIRKDHPNEDWLHLTALVHGI</sequence>
<gene>
    <name evidence="1" type="ORF">AG4045_005640</name>
</gene>
<protein>
    <submittedName>
        <fullName evidence="1">Uncharacterized protein</fullName>
    </submittedName>
</protein>
<comment type="caution">
    <text evidence="1">The sequence shown here is derived from an EMBL/GenBank/DDBJ whole genome shotgun (WGS) entry which is preliminary data.</text>
</comment>
<dbReference type="InterPro" id="IPR040044">
    <property type="entry name" value="SRR1L"/>
</dbReference>
<reference evidence="1" key="1">
    <citation type="submission" date="2020-01" db="EMBL/GenBank/DDBJ databases">
        <title>The Celery Genome Sequence Reveals Sequential Paleo-tetraploidization, Resistance Gene Elimination, Karyotype Evolution, and Functional Innovation in Apiales.</title>
        <authorList>
            <person name="Song X."/>
        </authorList>
    </citation>
    <scope>NUCLEOTIDE SEQUENCE</scope>
    <source>
        <tissue evidence="1">Leaf</tissue>
    </source>
</reference>
<dbReference type="PANTHER" id="PTHR28626">
    <property type="entry name" value="SRR1-LIKE PROTEIN"/>
    <property type="match status" value="1"/>
</dbReference>
<name>A0A6L5BB28_APIGR</name>
<organism evidence="1 2">
    <name type="scientific">Apium graveolens</name>
    <name type="common">Celery</name>
    <dbReference type="NCBI Taxonomy" id="4045"/>
    <lineage>
        <taxon>Eukaryota</taxon>
        <taxon>Viridiplantae</taxon>
        <taxon>Streptophyta</taxon>
        <taxon>Embryophyta</taxon>
        <taxon>Tracheophyta</taxon>
        <taxon>Spermatophyta</taxon>
        <taxon>Magnoliopsida</taxon>
        <taxon>eudicotyledons</taxon>
        <taxon>Gunneridae</taxon>
        <taxon>Pentapetalae</taxon>
        <taxon>asterids</taxon>
        <taxon>campanulids</taxon>
        <taxon>Apiales</taxon>
        <taxon>Apiaceae</taxon>
        <taxon>Apioideae</taxon>
        <taxon>apioid superclade</taxon>
        <taxon>Apieae</taxon>
        <taxon>Apium</taxon>
    </lineage>
</organism>
<dbReference type="GO" id="GO:0005737">
    <property type="term" value="C:cytoplasm"/>
    <property type="evidence" value="ECO:0007669"/>
    <property type="project" value="TreeGrafter"/>
</dbReference>
<evidence type="ECO:0000313" key="1">
    <source>
        <dbReference type="EMBL" id="KAF1002939.1"/>
    </source>
</evidence>
<accession>A0A6L5BB28</accession>